<evidence type="ECO:0000313" key="2">
    <source>
        <dbReference type="EMBL" id="KAL0908068.1"/>
    </source>
</evidence>
<dbReference type="Proteomes" id="UP001552299">
    <property type="component" value="Unassembled WGS sequence"/>
</dbReference>
<sequence length="107" mass="12537">MSPNRRPEAHSEVSNHNLDYQMAFKCSINDSSFPTCERRRRGSQQKEESSSRLAPPRPPPEFYRTTARVSRHHRTPAKPPTGIELPPDNNLLDKYSTYDWTYNKIYE</sequence>
<gene>
    <name evidence="2" type="ORF">M5K25_022536</name>
</gene>
<keyword evidence="3" id="KW-1185">Reference proteome</keyword>
<protein>
    <submittedName>
        <fullName evidence="2">Uncharacterized protein</fullName>
    </submittedName>
</protein>
<name>A0ABD0UCY3_DENTH</name>
<evidence type="ECO:0000313" key="3">
    <source>
        <dbReference type="Proteomes" id="UP001552299"/>
    </source>
</evidence>
<dbReference type="AlphaFoldDB" id="A0ABD0UCY3"/>
<evidence type="ECO:0000256" key="1">
    <source>
        <dbReference type="SAM" id="MobiDB-lite"/>
    </source>
</evidence>
<feature type="region of interest" description="Disordered" evidence="1">
    <location>
        <begin position="31"/>
        <end position="90"/>
    </location>
</feature>
<dbReference type="EMBL" id="JANQDX010000017">
    <property type="protein sequence ID" value="KAL0908068.1"/>
    <property type="molecule type" value="Genomic_DNA"/>
</dbReference>
<comment type="caution">
    <text evidence="2">The sequence shown here is derived from an EMBL/GenBank/DDBJ whole genome shotgun (WGS) entry which is preliminary data.</text>
</comment>
<accession>A0ABD0UCY3</accession>
<reference evidence="2 3" key="1">
    <citation type="journal article" date="2024" name="Plant Biotechnol. J.">
        <title>Dendrobium thyrsiflorum genome and its molecular insights into genes involved in important horticultural traits.</title>
        <authorList>
            <person name="Chen B."/>
            <person name="Wang J.Y."/>
            <person name="Zheng P.J."/>
            <person name="Li K.L."/>
            <person name="Liang Y.M."/>
            <person name="Chen X.F."/>
            <person name="Zhang C."/>
            <person name="Zhao X."/>
            <person name="He X."/>
            <person name="Zhang G.Q."/>
            <person name="Liu Z.J."/>
            <person name="Xu Q."/>
        </authorList>
    </citation>
    <scope>NUCLEOTIDE SEQUENCE [LARGE SCALE GENOMIC DNA]</scope>
    <source>
        <strain evidence="2">GZMU011</strain>
    </source>
</reference>
<proteinExistence type="predicted"/>
<organism evidence="2 3">
    <name type="scientific">Dendrobium thyrsiflorum</name>
    <name type="common">Pinecone-like raceme dendrobium</name>
    <name type="synonym">Orchid</name>
    <dbReference type="NCBI Taxonomy" id="117978"/>
    <lineage>
        <taxon>Eukaryota</taxon>
        <taxon>Viridiplantae</taxon>
        <taxon>Streptophyta</taxon>
        <taxon>Embryophyta</taxon>
        <taxon>Tracheophyta</taxon>
        <taxon>Spermatophyta</taxon>
        <taxon>Magnoliopsida</taxon>
        <taxon>Liliopsida</taxon>
        <taxon>Asparagales</taxon>
        <taxon>Orchidaceae</taxon>
        <taxon>Epidendroideae</taxon>
        <taxon>Malaxideae</taxon>
        <taxon>Dendrobiinae</taxon>
        <taxon>Dendrobium</taxon>
    </lineage>
</organism>